<keyword evidence="9" id="KW-1185">Reference proteome</keyword>
<dbReference type="PROSITE" id="PS50937">
    <property type="entry name" value="HTH_MERR_2"/>
    <property type="match status" value="1"/>
</dbReference>
<reference evidence="7" key="4">
    <citation type="submission" date="2016-10" db="EMBL/GenBank/DDBJ databases">
        <authorList>
            <person name="de Groot N.N."/>
        </authorList>
    </citation>
    <scope>NUCLEOTIDE SEQUENCE [LARGE SCALE GENOMIC DNA]</scope>
    <source>
        <strain evidence="7">DSM 29303</strain>
    </source>
</reference>
<dbReference type="RefSeq" id="WP_036707812.1">
    <property type="nucleotide sequence ID" value="NZ_FNNA01000002.1"/>
</dbReference>
<keyword evidence="4" id="KW-0175">Coiled coil</keyword>
<evidence type="ECO:0000313" key="9">
    <source>
        <dbReference type="Proteomes" id="UP000182944"/>
    </source>
</evidence>
<dbReference type="PANTHER" id="PTHR30204:SF58">
    <property type="entry name" value="HTH-TYPE TRANSCRIPTIONAL REGULATOR YFMP"/>
    <property type="match status" value="1"/>
</dbReference>
<evidence type="ECO:0000259" key="5">
    <source>
        <dbReference type="PROSITE" id="PS50937"/>
    </source>
</evidence>
<dbReference type="Pfam" id="PF00376">
    <property type="entry name" value="MerR"/>
    <property type="match status" value="1"/>
</dbReference>
<gene>
    <name evidence="6" type="ORF">IX56_04795</name>
    <name evidence="7" type="ORF">SAMN05444276_102393</name>
</gene>
<proteinExistence type="predicted"/>
<protein>
    <submittedName>
        <fullName evidence="7">DNA-binding transcriptional regulator, MerR family</fullName>
    </submittedName>
</protein>
<reference evidence="6 8" key="1">
    <citation type="submission" date="2014-09" db="EMBL/GenBank/DDBJ databases">
        <authorList>
            <person name="McGinnis J.M."/>
            <person name="Wolfgang W.J."/>
        </authorList>
    </citation>
    <scope>NUCLEOTIDE SEQUENCE [LARGE SCALE GENOMIC DNA]</scope>
    <source>
        <strain evidence="6 8">5503</strain>
    </source>
</reference>
<dbReference type="Pfam" id="PF09278">
    <property type="entry name" value="MerR-DNA-bind"/>
    <property type="match status" value="1"/>
</dbReference>
<reference evidence="9" key="3">
    <citation type="submission" date="2016-10" db="EMBL/GenBank/DDBJ databases">
        <authorList>
            <person name="Varghese N."/>
            <person name="Submissions S."/>
        </authorList>
    </citation>
    <scope>NUCLEOTIDE SEQUENCE [LARGE SCALE GENOMIC DNA]</scope>
    <source>
        <strain evidence="9">DSM 29303</strain>
    </source>
</reference>
<dbReference type="Proteomes" id="UP000029858">
    <property type="component" value="Unassembled WGS sequence"/>
</dbReference>
<organism evidence="6 8">
    <name type="scientific">Paracoccus sanguinis</name>
    <dbReference type="NCBI Taxonomy" id="1545044"/>
    <lineage>
        <taxon>Bacteria</taxon>
        <taxon>Pseudomonadati</taxon>
        <taxon>Pseudomonadota</taxon>
        <taxon>Alphaproteobacteria</taxon>
        <taxon>Rhodobacterales</taxon>
        <taxon>Paracoccaceae</taxon>
        <taxon>Paracoccus</taxon>
    </lineage>
</organism>
<evidence type="ECO:0000313" key="7">
    <source>
        <dbReference type="EMBL" id="SDW88348.1"/>
    </source>
</evidence>
<dbReference type="AlphaFoldDB" id="A0A099GLL9"/>
<dbReference type="Gene3D" id="1.10.1660.10">
    <property type="match status" value="1"/>
</dbReference>
<keyword evidence="3" id="KW-0804">Transcription</keyword>
<keyword evidence="1" id="KW-0805">Transcription regulation</keyword>
<accession>A0A099G5B7</accession>
<feature type="coiled-coil region" evidence="4">
    <location>
        <begin position="81"/>
        <end position="122"/>
    </location>
</feature>
<dbReference type="InterPro" id="IPR009061">
    <property type="entry name" value="DNA-bd_dom_put_sf"/>
</dbReference>
<dbReference type="SUPFAM" id="SSF46955">
    <property type="entry name" value="Putative DNA-binding domain"/>
    <property type="match status" value="1"/>
</dbReference>
<dbReference type="SMART" id="SM00422">
    <property type="entry name" value="HTH_MERR"/>
    <property type="match status" value="1"/>
</dbReference>
<evidence type="ECO:0000256" key="2">
    <source>
        <dbReference type="ARBA" id="ARBA00023125"/>
    </source>
</evidence>
<dbReference type="EMBL" id="JRKQ01000014">
    <property type="protein sequence ID" value="KGJ22993.1"/>
    <property type="molecule type" value="Genomic_DNA"/>
</dbReference>
<dbReference type="EMBL" id="FNNA01000002">
    <property type="protein sequence ID" value="SDW88348.1"/>
    <property type="molecule type" value="Genomic_DNA"/>
</dbReference>
<feature type="domain" description="HTH merR-type" evidence="5">
    <location>
        <begin position="6"/>
        <end position="73"/>
    </location>
</feature>
<evidence type="ECO:0000256" key="3">
    <source>
        <dbReference type="ARBA" id="ARBA00023163"/>
    </source>
</evidence>
<evidence type="ECO:0000313" key="6">
    <source>
        <dbReference type="EMBL" id="KGJ22993.1"/>
    </source>
</evidence>
<dbReference type="InterPro" id="IPR015358">
    <property type="entry name" value="Tscrpt_reg_MerR_DNA-bd"/>
</dbReference>
<evidence type="ECO:0000256" key="1">
    <source>
        <dbReference type="ARBA" id="ARBA00023015"/>
    </source>
</evidence>
<evidence type="ECO:0000256" key="4">
    <source>
        <dbReference type="SAM" id="Coils"/>
    </source>
</evidence>
<evidence type="ECO:0000313" key="8">
    <source>
        <dbReference type="Proteomes" id="UP000029858"/>
    </source>
</evidence>
<accession>A0A099GLL9</accession>
<sequence>MRDDDLLTIGQMCETFGVTPRTLRFYESRKLITPLRQGQLRLYSRRERGRLTLILRGRRFGFSLDEMGRLLDLYEPAGDNAAQLRATVDIARRRLAEIRLQHEELLDIIEDLEARVRATDEMLARSGAHSSDQPVKDEP</sequence>
<dbReference type="GO" id="GO:0003700">
    <property type="term" value="F:DNA-binding transcription factor activity"/>
    <property type="evidence" value="ECO:0007669"/>
    <property type="project" value="InterPro"/>
</dbReference>
<keyword evidence="2 7" id="KW-0238">DNA-binding</keyword>
<dbReference type="GO" id="GO:0003677">
    <property type="term" value="F:DNA binding"/>
    <property type="evidence" value="ECO:0007669"/>
    <property type="project" value="UniProtKB-KW"/>
</dbReference>
<dbReference type="Proteomes" id="UP000182944">
    <property type="component" value="Unassembled WGS sequence"/>
</dbReference>
<dbReference type="CDD" id="cd04776">
    <property type="entry name" value="HTH_GnyR"/>
    <property type="match status" value="1"/>
</dbReference>
<dbReference type="PANTHER" id="PTHR30204">
    <property type="entry name" value="REDOX-CYCLING DRUG-SENSING TRANSCRIPTIONAL ACTIVATOR SOXR"/>
    <property type="match status" value="1"/>
</dbReference>
<reference evidence="6 8" key="2">
    <citation type="submission" date="2014-10" db="EMBL/GenBank/DDBJ databases">
        <title>Paracoccus sanguinis sp. nov., isolated from clinical specimens of New York State patients.</title>
        <authorList>
            <person name="Mingle L.A."/>
            <person name="Cole J.A."/>
            <person name="Lapierre P."/>
            <person name="Musser K.A."/>
        </authorList>
    </citation>
    <scope>NUCLEOTIDE SEQUENCE [LARGE SCALE GENOMIC DNA]</scope>
    <source>
        <strain evidence="6 8">5503</strain>
    </source>
</reference>
<dbReference type="InterPro" id="IPR047057">
    <property type="entry name" value="MerR_fam"/>
</dbReference>
<dbReference type="STRING" id="1545044.SAMN05444276_102393"/>
<name>A0A099GLL9_9RHOB</name>
<dbReference type="InterPro" id="IPR000551">
    <property type="entry name" value="MerR-type_HTH_dom"/>
</dbReference>